<dbReference type="InterPro" id="IPR031996">
    <property type="entry name" value="NVL2_nucleolin-bd"/>
</dbReference>
<evidence type="ECO:0000256" key="1">
    <source>
        <dbReference type="ARBA" id="ARBA00006914"/>
    </source>
</evidence>
<dbReference type="SUPFAM" id="SSF52540">
    <property type="entry name" value="P-loop containing nucleoside triphosphate hydrolases"/>
    <property type="match status" value="2"/>
</dbReference>
<feature type="compositionally biased region" description="Gly residues" evidence="4">
    <location>
        <begin position="443"/>
        <end position="453"/>
    </location>
</feature>
<evidence type="ECO:0000256" key="4">
    <source>
        <dbReference type="SAM" id="MobiDB-lite"/>
    </source>
</evidence>
<evidence type="ECO:0000259" key="5">
    <source>
        <dbReference type="SMART" id="SM00382"/>
    </source>
</evidence>
<feature type="region of interest" description="Disordered" evidence="4">
    <location>
        <begin position="86"/>
        <end position="184"/>
    </location>
</feature>
<feature type="compositionally biased region" description="Low complexity" evidence="4">
    <location>
        <begin position="108"/>
        <end position="120"/>
    </location>
</feature>
<protein>
    <submittedName>
        <fullName evidence="6">Ribosome biogenesis ATPase RIX7 isoform A</fullName>
    </submittedName>
</protein>
<dbReference type="PROSITE" id="PS00674">
    <property type="entry name" value="AAA"/>
    <property type="match status" value="2"/>
</dbReference>
<dbReference type="GO" id="GO:0016887">
    <property type="term" value="F:ATP hydrolysis activity"/>
    <property type="evidence" value="ECO:0007669"/>
    <property type="project" value="InterPro"/>
</dbReference>
<comment type="similarity">
    <text evidence="1">Belongs to the AAA ATPase family.</text>
</comment>
<keyword evidence="7" id="KW-1185">Reference proteome</keyword>
<dbReference type="STRING" id="554055.A0A2P6VDN4"/>
<reference evidence="6 7" key="1">
    <citation type="journal article" date="2018" name="Plant J.">
        <title>Genome sequences of Chlorella sorokiniana UTEX 1602 and Micractinium conductrix SAG 241.80: implications to maltose excretion by a green alga.</title>
        <authorList>
            <person name="Arriola M.B."/>
            <person name="Velmurugan N."/>
            <person name="Zhang Y."/>
            <person name="Plunkett M.H."/>
            <person name="Hondzo H."/>
            <person name="Barney B.M."/>
        </authorList>
    </citation>
    <scope>NUCLEOTIDE SEQUENCE [LARGE SCALE GENOMIC DNA]</scope>
    <source>
        <strain evidence="6 7">SAG 241.80</strain>
    </source>
</reference>
<feature type="region of interest" description="Disordered" evidence="4">
    <location>
        <begin position="435"/>
        <end position="458"/>
    </location>
</feature>
<dbReference type="Pfam" id="PF00004">
    <property type="entry name" value="AAA"/>
    <property type="match status" value="2"/>
</dbReference>
<dbReference type="FunFam" id="3.40.50.300:FF:000149">
    <property type="entry name" value="Nuclear valosin-containing protein-like"/>
    <property type="match status" value="1"/>
</dbReference>
<dbReference type="GO" id="GO:0042254">
    <property type="term" value="P:ribosome biogenesis"/>
    <property type="evidence" value="ECO:0007669"/>
    <property type="project" value="TreeGrafter"/>
</dbReference>
<dbReference type="Gene3D" id="1.10.10.2010">
    <property type="match status" value="1"/>
</dbReference>
<feature type="region of interest" description="Disordered" evidence="4">
    <location>
        <begin position="209"/>
        <end position="296"/>
    </location>
</feature>
<evidence type="ECO:0000256" key="2">
    <source>
        <dbReference type="ARBA" id="ARBA00022741"/>
    </source>
</evidence>
<feature type="compositionally biased region" description="Low complexity" evidence="4">
    <location>
        <begin position="591"/>
        <end position="632"/>
    </location>
</feature>
<feature type="domain" description="AAA+ ATPase" evidence="5">
    <location>
        <begin position="718"/>
        <end position="854"/>
    </location>
</feature>
<gene>
    <name evidence="6" type="ORF">C2E20_4458</name>
</gene>
<dbReference type="CDD" id="cd19511">
    <property type="entry name" value="RecA-like_CDC48_r2-like"/>
    <property type="match status" value="1"/>
</dbReference>
<dbReference type="GO" id="GO:0005634">
    <property type="term" value="C:nucleus"/>
    <property type="evidence" value="ECO:0007669"/>
    <property type="project" value="TreeGrafter"/>
</dbReference>
<dbReference type="PANTHER" id="PTHR23077">
    <property type="entry name" value="AAA-FAMILY ATPASE"/>
    <property type="match status" value="1"/>
</dbReference>
<dbReference type="PANTHER" id="PTHR23077:SF171">
    <property type="entry name" value="NUCLEAR VALOSIN-CONTAINING PROTEIN-LIKE"/>
    <property type="match status" value="1"/>
</dbReference>
<feature type="compositionally biased region" description="Low complexity" evidence="4">
    <location>
        <begin position="165"/>
        <end position="184"/>
    </location>
</feature>
<dbReference type="InterPro" id="IPR027417">
    <property type="entry name" value="P-loop_NTPase"/>
</dbReference>
<dbReference type="Pfam" id="PF16725">
    <property type="entry name" value="Nucleolin_bd"/>
    <property type="match status" value="1"/>
</dbReference>
<feature type="compositionally biased region" description="Polar residues" evidence="4">
    <location>
        <begin position="148"/>
        <end position="158"/>
    </location>
</feature>
<evidence type="ECO:0000256" key="3">
    <source>
        <dbReference type="ARBA" id="ARBA00022840"/>
    </source>
</evidence>
<feature type="domain" description="AAA+ ATPase" evidence="5">
    <location>
        <begin position="333"/>
        <end position="508"/>
    </location>
</feature>
<feature type="region of interest" description="Disordered" evidence="4">
    <location>
        <begin position="582"/>
        <end position="632"/>
    </location>
</feature>
<keyword evidence="2" id="KW-0547">Nucleotide-binding</keyword>
<dbReference type="InterPro" id="IPR003959">
    <property type="entry name" value="ATPase_AAA_core"/>
</dbReference>
<dbReference type="SMART" id="SM00382">
    <property type="entry name" value="AAA"/>
    <property type="match status" value="2"/>
</dbReference>
<dbReference type="GO" id="GO:0003723">
    <property type="term" value="F:RNA binding"/>
    <property type="evidence" value="ECO:0007669"/>
    <property type="project" value="TreeGrafter"/>
</dbReference>
<dbReference type="Gene3D" id="3.40.50.300">
    <property type="entry name" value="P-loop containing nucleotide triphosphate hydrolases"/>
    <property type="match status" value="2"/>
</dbReference>
<dbReference type="EMBL" id="LHPF02000011">
    <property type="protein sequence ID" value="PSC72206.1"/>
    <property type="molecule type" value="Genomic_DNA"/>
</dbReference>
<feature type="region of interest" description="Disordered" evidence="4">
    <location>
        <begin position="967"/>
        <end position="998"/>
    </location>
</feature>
<dbReference type="GO" id="GO:1990275">
    <property type="term" value="F:preribosome binding"/>
    <property type="evidence" value="ECO:0007669"/>
    <property type="project" value="TreeGrafter"/>
</dbReference>
<evidence type="ECO:0000313" key="7">
    <source>
        <dbReference type="Proteomes" id="UP000239649"/>
    </source>
</evidence>
<keyword evidence="3" id="KW-0067">ATP-binding</keyword>
<comment type="caution">
    <text evidence="6">The sequence shown here is derived from an EMBL/GenBank/DDBJ whole genome shotgun (WGS) entry which is preliminary data.</text>
</comment>
<dbReference type="InterPro" id="IPR038100">
    <property type="entry name" value="NLV2_N_sf"/>
</dbReference>
<dbReference type="Proteomes" id="UP000239649">
    <property type="component" value="Unassembled WGS sequence"/>
</dbReference>
<dbReference type="GO" id="GO:0005524">
    <property type="term" value="F:ATP binding"/>
    <property type="evidence" value="ECO:0007669"/>
    <property type="project" value="UniProtKB-KW"/>
</dbReference>
<dbReference type="OrthoDB" id="27435at2759"/>
<name>A0A2P6VDN4_9CHLO</name>
<dbReference type="InterPro" id="IPR003960">
    <property type="entry name" value="ATPase_AAA_CS"/>
</dbReference>
<organism evidence="6 7">
    <name type="scientific">Micractinium conductrix</name>
    <dbReference type="NCBI Taxonomy" id="554055"/>
    <lineage>
        <taxon>Eukaryota</taxon>
        <taxon>Viridiplantae</taxon>
        <taxon>Chlorophyta</taxon>
        <taxon>core chlorophytes</taxon>
        <taxon>Trebouxiophyceae</taxon>
        <taxon>Chlorellales</taxon>
        <taxon>Chlorellaceae</taxon>
        <taxon>Chlorella clade</taxon>
        <taxon>Micractinium</taxon>
    </lineage>
</organism>
<dbReference type="InterPro" id="IPR050168">
    <property type="entry name" value="AAA_ATPase_domain"/>
</dbReference>
<sequence length="1121" mass="115123">MKGGRRSSGGGGGGSGLFDRLLVPRVENYGTNNDITDTDAVCEYLRRNYKEYQRHKLPALRQQVERAVEAIARRGGVTKAELRLQMQAAERQHVSSRSKGQEGDEEGSSSGSDSGSGSDAESSDLELAGDAPGLGVESQQQQQQQQQATPGSGMNRSMMSLYGQAPRGEGAAADGDADGDAPAFAPPHVVAAAAARALKEEAAAKRGAAAAAGGGGGTSMDAEAAPPGGPASASGHQQQVQVEVQPAPSTSGRTGTVVKTKRGGGTTPAERAATSKRPRTAGGRGGGGSTVTPPKPVTYADLGGIEPILDDIRELIEYPLKHPEVYGWLGVEPPRGVLLHGPPGCGKTALANAIANECGVPFLRVSAPEVVSGMSGESEAKIRQLFQEAAALAPCIVFIDEIDAIAPKRETAQREMERRIVAQMLTCMDDLSSVYSQSQQPGSDGGDGGGANGAAGAAGAADGEADMARLLEGKHVVVIGATNRPDALDPALRRAGRFDREISVGIPSEEARLKILQVLARRLRLSGDFDFRIVAKRTPGFVGADLAALMKESAALAVKRIFTELEAVAEAEAEAAAAAGVAAAGGGEGTPGTPVPAELQQQQQQQQQAVVHAQQDVQQPAARGGAQQQQAQQVQEVRRMGGGALSSAELAGLAITMSDFEEAVPKVQPSVRREGFATTPDVNWDDVGSLGDVREELAFAITQPVAHPEVFEAMGLRPATGVLLFGPPGCGKTLVAKAAAAESGANFISIKGPELLNKYVGESERAVRQLFSRARAAAPCVLFFDEMDALAPRRGSDVNQSSERVVNQLLTEMDGIEGRAGVYLVAATNRPDMIDPALLRPGRLDKILYVPLPPPEGRASILRALTRRTPLAPSVDLEAVGASPALTGFSGADLAALVREACVLALKESLTGGGSLGGGGGGAPAPPPPQVLPHHFAAAMARVQPSVSRKDQRMYDGLRLRLRSARGHLKPEEEAPGMAGEATAGGGAGAPAPTAGGDDMLSADNGGGGDGGAPMEEDPLCAMAEFASSASLIARYFGSPIKAATAVAAAANQVLGAERALASTSPPAPARAASTSSPVLQAAALKKGSPAKAPAPLFVRPAAPAFSSGAMLMRQHSSKQG</sequence>
<dbReference type="InterPro" id="IPR041569">
    <property type="entry name" value="AAA_lid_3"/>
</dbReference>
<dbReference type="Pfam" id="PF17862">
    <property type="entry name" value="AAA_lid_3"/>
    <property type="match status" value="2"/>
</dbReference>
<accession>A0A2P6VDN4</accession>
<dbReference type="InterPro" id="IPR003593">
    <property type="entry name" value="AAA+_ATPase"/>
</dbReference>
<proteinExistence type="inferred from homology"/>
<evidence type="ECO:0000313" key="6">
    <source>
        <dbReference type="EMBL" id="PSC72206.1"/>
    </source>
</evidence>
<dbReference type="Gene3D" id="1.10.8.60">
    <property type="match status" value="2"/>
</dbReference>
<feature type="compositionally biased region" description="Low complexity" evidence="4">
    <location>
        <begin position="224"/>
        <end position="245"/>
    </location>
</feature>
<dbReference type="AlphaFoldDB" id="A0A2P6VDN4"/>